<dbReference type="AlphaFoldDB" id="A0AA42CQ67"/>
<evidence type="ECO:0000256" key="1">
    <source>
        <dbReference type="SAM" id="SignalP"/>
    </source>
</evidence>
<dbReference type="RefSeq" id="WP_282587521.1">
    <property type="nucleotide sequence ID" value="NZ_JAMOIM010000021.1"/>
</dbReference>
<dbReference type="EMBL" id="JAMOIM010000021">
    <property type="protein sequence ID" value="MCW6511147.1"/>
    <property type="molecule type" value="Genomic_DNA"/>
</dbReference>
<feature type="chain" id="PRO_5041340541" description="Twin-arginine translocation signal domain-containing protein" evidence="1">
    <location>
        <begin position="30"/>
        <end position="173"/>
    </location>
</feature>
<evidence type="ECO:0000313" key="2">
    <source>
        <dbReference type="EMBL" id="MCW6511147.1"/>
    </source>
</evidence>
<dbReference type="InterPro" id="IPR006311">
    <property type="entry name" value="TAT_signal"/>
</dbReference>
<sequence>MPTRPSLSRRRFLAGATLAAAGLPLRAWAQETAPSAPVRFSAVRVDAGPLAARGGGMSAAMIQRVLPGKMKEIFADLLVPASHQAPLLVARIDTLYLSGYADAISPGAALQSLDSMDGAGLVVMGRQVQASTRLHVTLPASYSGAYYLPDIDARRIDSLCTQFAYWLRREMQL</sequence>
<dbReference type="PROSITE" id="PS51318">
    <property type="entry name" value="TAT"/>
    <property type="match status" value="1"/>
</dbReference>
<dbReference type="Proteomes" id="UP001165667">
    <property type="component" value="Unassembled WGS sequence"/>
</dbReference>
<gene>
    <name evidence="2" type="ORF">M8523_24365</name>
</gene>
<keyword evidence="1" id="KW-0732">Signal</keyword>
<comment type="caution">
    <text evidence="2">The sequence shown here is derived from an EMBL/GenBank/DDBJ whole genome shotgun (WGS) entry which is preliminary data.</text>
</comment>
<keyword evidence="3" id="KW-1185">Reference proteome</keyword>
<accession>A0AA42CQ67</accession>
<protein>
    <recommendedName>
        <fullName evidence="4">Twin-arginine translocation signal domain-containing protein</fullName>
    </recommendedName>
</protein>
<evidence type="ECO:0008006" key="4">
    <source>
        <dbReference type="Google" id="ProtNLM"/>
    </source>
</evidence>
<reference evidence="2" key="1">
    <citation type="submission" date="2022-05" db="EMBL/GenBank/DDBJ databases">
        <authorList>
            <person name="Pankratov T."/>
        </authorList>
    </citation>
    <scope>NUCLEOTIDE SEQUENCE</scope>
    <source>
        <strain evidence="2">BP6-180914</strain>
    </source>
</reference>
<proteinExistence type="predicted"/>
<organism evidence="2 3">
    <name type="scientific">Lichenifustis flavocetrariae</name>
    <dbReference type="NCBI Taxonomy" id="2949735"/>
    <lineage>
        <taxon>Bacteria</taxon>
        <taxon>Pseudomonadati</taxon>
        <taxon>Pseudomonadota</taxon>
        <taxon>Alphaproteobacteria</taxon>
        <taxon>Hyphomicrobiales</taxon>
        <taxon>Lichenihabitantaceae</taxon>
        <taxon>Lichenifustis</taxon>
    </lineage>
</organism>
<feature type="signal peptide" evidence="1">
    <location>
        <begin position="1"/>
        <end position="29"/>
    </location>
</feature>
<evidence type="ECO:0000313" key="3">
    <source>
        <dbReference type="Proteomes" id="UP001165667"/>
    </source>
</evidence>
<name>A0AA42CQ67_9HYPH</name>